<name>B4FI14_MAIZE</name>
<reference evidence="1" key="1">
    <citation type="journal article" date="2009" name="PLoS Genet.">
        <title>Sequencing, mapping, and analysis of 27,455 maize full-length cDNAs.</title>
        <authorList>
            <person name="Soderlund C."/>
            <person name="Descour A."/>
            <person name="Kudrna D."/>
            <person name="Bomhoff M."/>
            <person name="Boyd L."/>
            <person name="Currie J."/>
            <person name="Angelova A."/>
            <person name="Collura K."/>
            <person name="Wissotski M."/>
            <person name="Ashley E."/>
            <person name="Morrow D."/>
            <person name="Fernandes J."/>
            <person name="Walbot V."/>
            <person name="Yu Y."/>
        </authorList>
    </citation>
    <scope>NUCLEOTIDE SEQUENCE</scope>
    <source>
        <strain evidence="1">B73</strain>
    </source>
</reference>
<sequence length="17" mass="2169">MKIYFKAMEVLLIHYIR</sequence>
<proteinExistence type="evidence at transcript level"/>
<evidence type="ECO:0000313" key="1">
    <source>
        <dbReference type="EMBL" id="ACF81757.1"/>
    </source>
</evidence>
<dbReference type="AlphaFoldDB" id="B4FI14"/>
<organism evidence="1">
    <name type="scientific">Zea mays</name>
    <name type="common">Maize</name>
    <dbReference type="NCBI Taxonomy" id="4577"/>
    <lineage>
        <taxon>Eukaryota</taxon>
        <taxon>Viridiplantae</taxon>
        <taxon>Streptophyta</taxon>
        <taxon>Embryophyta</taxon>
        <taxon>Tracheophyta</taxon>
        <taxon>Spermatophyta</taxon>
        <taxon>Magnoliopsida</taxon>
        <taxon>Liliopsida</taxon>
        <taxon>Poales</taxon>
        <taxon>Poaceae</taxon>
        <taxon>PACMAD clade</taxon>
        <taxon>Panicoideae</taxon>
        <taxon>Andropogonodae</taxon>
        <taxon>Andropogoneae</taxon>
        <taxon>Tripsacinae</taxon>
        <taxon>Zea</taxon>
    </lineage>
</organism>
<dbReference type="EMBL" id="BT036752">
    <property type="protein sequence ID" value="ACF81757.1"/>
    <property type="molecule type" value="mRNA"/>
</dbReference>
<accession>B4FI14</accession>
<protein>
    <submittedName>
        <fullName evidence="1">Uncharacterized protein</fullName>
    </submittedName>
</protein>